<evidence type="ECO:0000313" key="4">
    <source>
        <dbReference type="EMBL" id="QHN33548.1"/>
    </source>
</evidence>
<gene>
    <name evidence="4" type="ORF">GII31_00120</name>
</gene>
<evidence type="ECO:0000256" key="1">
    <source>
        <dbReference type="ARBA" id="ARBA00009981"/>
    </source>
</evidence>
<comment type="similarity">
    <text evidence="1 2">Belongs to the phD/YefM antitoxin family.</text>
</comment>
<dbReference type="Pfam" id="PF02604">
    <property type="entry name" value="PhdYeFM_antitox"/>
    <property type="match status" value="1"/>
</dbReference>
<reference evidence="4" key="1">
    <citation type="journal article" date="2021" name="Nat. Microbiol.">
        <title>Cocultivation of an ultrasmall environmental parasitic bacterium with lytic ability against bacteria associated with wastewater foams.</title>
        <authorList>
            <person name="Batinovic S."/>
            <person name="Rose J.J.A."/>
            <person name="Ratcliffe J."/>
            <person name="Seviour R.J."/>
            <person name="Petrovski S."/>
        </authorList>
    </citation>
    <scope>NUCLEOTIDE SEQUENCE</scope>
    <source>
        <strain evidence="4">CON9</strain>
    </source>
</reference>
<comment type="function">
    <text evidence="2">Antitoxin component of a type II toxin-antitoxin (TA) system.</text>
</comment>
<dbReference type="RefSeq" id="WP_213245677.1">
    <property type="nucleotide sequence ID" value="NZ_CP045806.1"/>
</dbReference>
<feature type="region of interest" description="Disordered" evidence="3">
    <location>
        <begin position="52"/>
        <end position="73"/>
    </location>
</feature>
<dbReference type="InterPro" id="IPR036165">
    <property type="entry name" value="YefM-like_sf"/>
</dbReference>
<dbReference type="NCBIfam" id="TIGR01552">
    <property type="entry name" value="phd_fam"/>
    <property type="match status" value="1"/>
</dbReference>
<dbReference type="InterPro" id="IPR006442">
    <property type="entry name" value="Antitoxin_Phd/YefM"/>
</dbReference>
<dbReference type="PANTHER" id="PTHR35377">
    <property type="entry name" value="ANTITOXIN VAPB49-RELATED-RELATED"/>
    <property type="match status" value="1"/>
</dbReference>
<organism evidence="4 5">
    <name type="scientific">Gordonia pseudamarae</name>
    <dbReference type="NCBI Taxonomy" id="2831662"/>
    <lineage>
        <taxon>Bacteria</taxon>
        <taxon>Bacillati</taxon>
        <taxon>Actinomycetota</taxon>
        <taxon>Actinomycetes</taxon>
        <taxon>Mycobacteriales</taxon>
        <taxon>Gordoniaceae</taxon>
        <taxon>Gordonia</taxon>
    </lineage>
</organism>
<accession>A0ABX6IC26</accession>
<evidence type="ECO:0000313" key="5">
    <source>
        <dbReference type="Proteomes" id="UP001059836"/>
    </source>
</evidence>
<sequence>MTEVGIRALKQNASAVVAEAASGETVVITDHGRPVAQLSPISASPLERMVAAGRARPPKSALRDLPEPSPGPELSAALAQLRETEHR</sequence>
<dbReference type="PANTHER" id="PTHR35377:SF5">
    <property type="entry name" value="ANTITOXIN VAPB46"/>
    <property type="match status" value="1"/>
</dbReference>
<dbReference type="Gene3D" id="3.40.1620.10">
    <property type="entry name" value="YefM-like domain"/>
    <property type="match status" value="1"/>
</dbReference>
<dbReference type="InterPro" id="IPR051416">
    <property type="entry name" value="phD-YefM_TA_antitoxins"/>
</dbReference>
<proteinExistence type="inferred from homology"/>
<protein>
    <recommendedName>
        <fullName evidence="2">Antitoxin</fullName>
    </recommendedName>
</protein>
<evidence type="ECO:0000256" key="3">
    <source>
        <dbReference type="SAM" id="MobiDB-lite"/>
    </source>
</evidence>
<dbReference type="SUPFAM" id="SSF143120">
    <property type="entry name" value="YefM-like"/>
    <property type="match status" value="1"/>
</dbReference>
<dbReference type="Proteomes" id="UP001059836">
    <property type="component" value="Chromosome"/>
</dbReference>
<evidence type="ECO:0000256" key="2">
    <source>
        <dbReference type="RuleBase" id="RU362080"/>
    </source>
</evidence>
<keyword evidence="5" id="KW-1185">Reference proteome</keyword>
<dbReference type="EMBL" id="CP045809">
    <property type="protein sequence ID" value="QHN33548.1"/>
    <property type="molecule type" value="Genomic_DNA"/>
</dbReference>
<name>A0ABX6IC26_9ACTN</name>